<dbReference type="Proteomes" id="UP000183255">
    <property type="component" value="Unassembled WGS sequence"/>
</dbReference>
<dbReference type="RefSeq" id="WP_031577300.1">
    <property type="nucleotide sequence ID" value="NZ_FNDZ01000008.1"/>
</dbReference>
<evidence type="ECO:0000313" key="2">
    <source>
        <dbReference type="Proteomes" id="UP000183255"/>
    </source>
</evidence>
<organism evidence="1 2">
    <name type="scientific">Proteiniclasticum ruminis</name>
    <dbReference type="NCBI Taxonomy" id="398199"/>
    <lineage>
        <taxon>Bacteria</taxon>
        <taxon>Bacillati</taxon>
        <taxon>Bacillota</taxon>
        <taxon>Clostridia</taxon>
        <taxon>Eubacteriales</taxon>
        <taxon>Clostridiaceae</taxon>
        <taxon>Proteiniclasticum</taxon>
    </lineage>
</organism>
<protein>
    <recommendedName>
        <fullName evidence="3">MutL protein</fullName>
    </recommendedName>
</protein>
<accession>A0A1G8R7H3</accession>
<dbReference type="NCBIfam" id="NF040745">
    <property type="entry name" value="accessory_GlmL"/>
    <property type="match status" value="1"/>
</dbReference>
<evidence type="ECO:0008006" key="3">
    <source>
        <dbReference type="Google" id="ProtNLM"/>
    </source>
</evidence>
<dbReference type="EMBL" id="FNDZ01000008">
    <property type="protein sequence ID" value="SDJ12773.1"/>
    <property type="molecule type" value="Genomic_DNA"/>
</dbReference>
<dbReference type="NCBIfam" id="TIGR01319">
    <property type="entry name" value="glmL_fam"/>
    <property type="match status" value="1"/>
</dbReference>
<dbReference type="AlphaFoldDB" id="A0A1G8R7H3"/>
<dbReference type="InterPro" id="IPR006230">
    <property type="entry name" value="MutL"/>
</dbReference>
<name>A0A1G8R7H3_9CLOT</name>
<proteinExistence type="predicted"/>
<evidence type="ECO:0000313" key="1">
    <source>
        <dbReference type="EMBL" id="SDJ12773.1"/>
    </source>
</evidence>
<reference evidence="1 2" key="1">
    <citation type="submission" date="2016-10" db="EMBL/GenBank/DDBJ databases">
        <authorList>
            <person name="de Groot N.N."/>
        </authorList>
    </citation>
    <scope>NUCLEOTIDE SEQUENCE [LARGE SCALE GENOMIC DNA]</scope>
    <source>
        <strain evidence="1 2">CGMCC 1.5058</strain>
    </source>
</reference>
<sequence length="462" mass="50610">MKAYLFIDFGSTYTKLTAVSKEEDIILATAKSYTTVETDVMEGFGKAFALLMNDLPNDIEFEQKLACSSAAGGLKIVSIGLVPELTMEAAKRAALGAGARVTDVFSFKLNQSEVKRIKNAKADMILLAGGTDGGNTDVIIHNARMLKEAGIKIPVVVAGNKSANDEIIEIFEGQMNYHITENVMPSLNQINVEPARETIRNIFMENIVKAKGMSKAKDLISGILMPTPAAVLKAAEVLSQGTKHEDGIGDLAVVDIGGATTDVHSVCEGAPSKPSVVLRGLEEPVAKRTVEGDLGMRYSALSLYEAAGKRYLRRYKLSHLEDMDVEKAFTFRYEHTDFVPSTEEDLQFDEVMAKICVDISMKRHAGTVTPVYSPLGMMYSQEGKDLMELPYLVGTGGVIVNSRNPEEILKAGLFHEEDLDSLKPRHPKYLIDEKYILSALGLLAMVDEEKALRMLKKYVVKC</sequence>
<dbReference type="Pfam" id="PF13941">
    <property type="entry name" value="MutL"/>
    <property type="match status" value="1"/>
</dbReference>
<dbReference type="PIRSF" id="PIRSF004729">
    <property type="entry name" value="MutL"/>
    <property type="match status" value="1"/>
</dbReference>
<gene>
    <name evidence="1" type="ORF">SAMN05421804_10810</name>
</gene>